<protein>
    <recommendedName>
        <fullName evidence="3">GAF domain-containing protein</fullName>
    </recommendedName>
</protein>
<dbReference type="EMBL" id="BNJG01000001">
    <property type="protein sequence ID" value="GHO52289.1"/>
    <property type="molecule type" value="Genomic_DNA"/>
</dbReference>
<proteinExistence type="predicted"/>
<dbReference type="Proteomes" id="UP000654345">
    <property type="component" value="Unassembled WGS sequence"/>
</dbReference>
<evidence type="ECO:0000313" key="1">
    <source>
        <dbReference type="EMBL" id="GHO52289.1"/>
    </source>
</evidence>
<gene>
    <name evidence="1" type="ORF">KSB_07640</name>
</gene>
<keyword evidence="2" id="KW-1185">Reference proteome</keyword>
<sequence length="332" mass="37965">MGGYTVSEVQTWREFLGRIIHDPQEKQRIASLLNISPVTLTRWASGESTPRTQNLRQLLQTLPEHRARFVELLPEEVGKPFRDPNLLEESTENPEIPALFYSRIVNAHCDLPAILRFNAICDLVLQQALKHLDPHRIGLELTVITCMPPGEGGKVRSVREIIGRGTPPWDRELEHHTAFLGAESLAGYVINMGRARVVTERSEGFQFFPIVWGEHEQSAMACPILLGDTIAGCFLGLSTRPKFFLPEPRQALFSAYTELMNIAFQPGAYYPLQQVELCQMPPYPLQQSYLTHFRSWVSQLMMRERLRVNEAEQLVWQQIEQKLLQLQMQGAH</sequence>
<comment type="caution">
    <text evidence="1">The sequence shown here is derived from an EMBL/GenBank/DDBJ whole genome shotgun (WGS) entry which is preliminary data.</text>
</comment>
<evidence type="ECO:0000313" key="2">
    <source>
        <dbReference type="Proteomes" id="UP000654345"/>
    </source>
</evidence>
<organism evidence="1 2">
    <name type="scientific">Ktedonobacter robiniae</name>
    <dbReference type="NCBI Taxonomy" id="2778365"/>
    <lineage>
        <taxon>Bacteria</taxon>
        <taxon>Bacillati</taxon>
        <taxon>Chloroflexota</taxon>
        <taxon>Ktedonobacteria</taxon>
        <taxon>Ktedonobacterales</taxon>
        <taxon>Ktedonobacteraceae</taxon>
        <taxon>Ktedonobacter</taxon>
    </lineage>
</organism>
<dbReference type="SUPFAM" id="SSF55781">
    <property type="entry name" value="GAF domain-like"/>
    <property type="match status" value="1"/>
</dbReference>
<name>A0ABQ3UHT9_9CHLR</name>
<reference evidence="1 2" key="1">
    <citation type="journal article" date="2021" name="Int. J. Syst. Evol. Microbiol.">
        <title>Reticulibacter mediterranei gen. nov., sp. nov., within the new family Reticulibacteraceae fam. nov., and Ktedonospora formicarum gen. nov., sp. nov., Ktedonobacter robiniae sp. nov., Dictyobacter formicarum sp. nov. and Dictyobacter arantiisoli sp. nov., belonging to the class Ktedonobacteria.</title>
        <authorList>
            <person name="Yabe S."/>
            <person name="Zheng Y."/>
            <person name="Wang C.M."/>
            <person name="Sakai Y."/>
            <person name="Abe K."/>
            <person name="Yokota A."/>
            <person name="Donadio S."/>
            <person name="Cavaletti L."/>
            <person name="Monciardini P."/>
        </authorList>
    </citation>
    <scope>NUCLEOTIDE SEQUENCE [LARGE SCALE GENOMIC DNA]</scope>
    <source>
        <strain evidence="1 2">SOSP1-30</strain>
    </source>
</reference>
<evidence type="ECO:0008006" key="3">
    <source>
        <dbReference type="Google" id="ProtNLM"/>
    </source>
</evidence>
<accession>A0ABQ3UHT9</accession>